<name>A0A1M5RCB8_9CLOT</name>
<gene>
    <name evidence="1" type="ORF">SAMN02745207_00439</name>
</gene>
<reference evidence="1 2" key="1">
    <citation type="submission" date="2016-11" db="EMBL/GenBank/DDBJ databases">
        <authorList>
            <person name="Jaros S."/>
            <person name="Januszkiewicz K."/>
            <person name="Wedrychowicz H."/>
        </authorList>
    </citation>
    <scope>NUCLEOTIDE SEQUENCE [LARGE SCALE GENOMIC DNA]</scope>
    <source>
        <strain evidence="1 2">DSM 8605</strain>
    </source>
</reference>
<dbReference type="EMBL" id="FQXM01000003">
    <property type="protein sequence ID" value="SHH23689.1"/>
    <property type="molecule type" value="Genomic_DNA"/>
</dbReference>
<evidence type="ECO:0000313" key="2">
    <source>
        <dbReference type="Proteomes" id="UP000184447"/>
    </source>
</evidence>
<protein>
    <submittedName>
        <fullName evidence="1">Uncharacterized protein</fullName>
    </submittedName>
</protein>
<sequence length="55" mass="6465">MEYLKELVINVFQGKNQYIVEQNNYYGMLVSYNRREAKVGIVLIETTFSFKNVGI</sequence>
<accession>A0A1M5RCB8</accession>
<dbReference type="AlphaFoldDB" id="A0A1M5RCB8"/>
<proteinExistence type="predicted"/>
<evidence type="ECO:0000313" key="1">
    <source>
        <dbReference type="EMBL" id="SHH23689.1"/>
    </source>
</evidence>
<dbReference type="RefSeq" id="WP_207649320.1">
    <property type="nucleotide sequence ID" value="NZ_FQXM01000003.1"/>
</dbReference>
<dbReference type="STRING" id="1121316.SAMN02745207_00439"/>
<dbReference type="Proteomes" id="UP000184447">
    <property type="component" value="Unassembled WGS sequence"/>
</dbReference>
<keyword evidence="2" id="KW-1185">Reference proteome</keyword>
<organism evidence="1 2">
    <name type="scientific">Clostridium grantii DSM 8605</name>
    <dbReference type="NCBI Taxonomy" id="1121316"/>
    <lineage>
        <taxon>Bacteria</taxon>
        <taxon>Bacillati</taxon>
        <taxon>Bacillota</taxon>
        <taxon>Clostridia</taxon>
        <taxon>Eubacteriales</taxon>
        <taxon>Clostridiaceae</taxon>
        <taxon>Clostridium</taxon>
    </lineage>
</organism>